<evidence type="ECO:0000256" key="2">
    <source>
        <dbReference type="ARBA" id="ARBA00023002"/>
    </source>
</evidence>
<dbReference type="Gene3D" id="3.40.50.720">
    <property type="entry name" value="NAD(P)-binding Rossmann-like Domain"/>
    <property type="match status" value="1"/>
</dbReference>
<dbReference type="PRINTS" id="PR00081">
    <property type="entry name" value="GDHRDH"/>
</dbReference>
<comment type="similarity">
    <text evidence="1">Belongs to the short-chain dehydrogenases/reductases (SDR) family.</text>
</comment>
<dbReference type="GO" id="GO:0005783">
    <property type="term" value="C:endoplasmic reticulum"/>
    <property type="evidence" value="ECO:0007669"/>
    <property type="project" value="TreeGrafter"/>
</dbReference>
<comment type="caution">
    <text evidence="3">The sequence shown here is derived from an EMBL/GenBank/DDBJ whole genome shotgun (WGS) entry which is preliminary data.</text>
</comment>
<dbReference type="PANTHER" id="PTHR43899:SF13">
    <property type="entry name" value="RH59310P"/>
    <property type="match status" value="1"/>
</dbReference>
<evidence type="ECO:0000313" key="3">
    <source>
        <dbReference type="EMBL" id="KAK5951686.1"/>
    </source>
</evidence>
<sequence length="353" mass="38987">MSLSSLLPTLFPDHPTQTTIYTALALGATLGILLPESRALLSWFRLHILHRSKLHLYHHRPSPNKQHNGNTTTHDSRSWALITGASDGIGYGFVQELASAGFNIILHGRNQTKINGLIAELRTQWPDHSYESFICDATDRESWAEKFDSLVKRLNGSNINLTILVNNIGGNPDVARSFTPLSEYGVEELTRLVDMNATFPAQVTRAVLPMLQRNQPSLILNMASAVGTEAVTMPYLVGYSGGKAFNRQFSKSLRMEMVATGNESVEVMSIIAAKVQSGGMVTGTNWIVPSSREFARSVLGKVGCGRGEVTGWWSHSLQMWGMGLVPEWVRGRILVKVGREEKRGMEEMHKKGS</sequence>
<name>A0AAN8F5C6_9EURO</name>
<evidence type="ECO:0008006" key="5">
    <source>
        <dbReference type="Google" id="ProtNLM"/>
    </source>
</evidence>
<keyword evidence="2" id="KW-0560">Oxidoreductase</keyword>
<dbReference type="InterPro" id="IPR051019">
    <property type="entry name" value="VLCFA-Steroid_DH"/>
</dbReference>
<evidence type="ECO:0000313" key="4">
    <source>
        <dbReference type="Proteomes" id="UP001316803"/>
    </source>
</evidence>
<accession>A0AAN8F5C6</accession>
<dbReference type="GO" id="GO:0016491">
    <property type="term" value="F:oxidoreductase activity"/>
    <property type="evidence" value="ECO:0007669"/>
    <property type="project" value="UniProtKB-KW"/>
</dbReference>
<keyword evidence="4" id="KW-1185">Reference proteome</keyword>
<dbReference type="AlphaFoldDB" id="A0AAN8F5C6"/>
<reference evidence="3 4" key="1">
    <citation type="submission" date="2022-12" db="EMBL/GenBank/DDBJ databases">
        <title>Genomic features and morphological characterization of a novel Knufia sp. strain isolated from spacecraft assembly facility.</title>
        <authorList>
            <person name="Teixeira M."/>
            <person name="Chander A.M."/>
            <person name="Stajich J.E."/>
            <person name="Venkateswaran K."/>
        </authorList>
    </citation>
    <scope>NUCLEOTIDE SEQUENCE [LARGE SCALE GENOMIC DNA]</scope>
    <source>
        <strain evidence="3 4">FJI-L2-BK-P2</strain>
    </source>
</reference>
<dbReference type="InterPro" id="IPR036291">
    <property type="entry name" value="NAD(P)-bd_dom_sf"/>
</dbReference>
<dbReference type="Pfam" id="PF00106">
    <property type="entry name" value="adh_short"/>
    <property type="match status" value="1"/>
</dbReference>
<dbReference type="InterPro" id="IPR002347">
    <property type="entry name" value="SDR_fam"/>
</dbReference>
<organism evidence="3 4">
    <name type="scientific">Knufia fluminis</name>
    <dbReference type="NCBI Taxonomy" id="191047"/>
    <lineage>
        <taxon>Eukaryota</taxon>
        <taxon>Fungi</taxon>
        <taxon>Dikarya</taxon>
        <taxon>Ascomycota</taxon>
        <taxon>Pezizomycotina</taxon>
        <taxon>Eurotiomycetes</taxon>
        <taxon>Chaetothyriomycetidae</taxon>
        <taxon>Chaetothyriales</taxon>
        <taxon>Trichomeriaceae</taxon>
        <taxon>Knufia</taxon>
    </lineage>
</organism>
<gene>
    <name evidence="3" type="ORF">OHC33_007365</name>
</gene>
<dbReference type="SUPFAM" id="SSF51735">
    <property type="entry name" value="NAD(P)-binding Rossmann-fold domains"/>
    <property type="match status" value="1"/>
</dbReference>
<evidence type="ECO:0000256" key="1">
    <source>
        <dbReference type="ARBA" id="ARBA00006484"/>
    </source>
</evidence>
<protein>
    <recommendedName>
        <fullName evidence="5">NAD(P)-binding protein</fullName>
    </recommendedName>
</protein>
<dbReference type="Proteomes" id="UP001316803">
    <property type="component" value="Unassembled WGS sequence"/>
</dbReference>
<dbReference type="PANTHER" id="PTHR43899">
    <property type="entry name" value="RH59310P"/>
    <property type="match status" value="1"/>
</dbReference>
<dbReference type="EMBL" id="JAKLMC020000019">
    <property type="protein sequence ID" value="KAK5951686.1"/>
    <property type="molecule type" value="Genomic_DNA"/>
</dbReference>
<proteinExistence type="inferred from homology"/>